<keyword evidence="5 12" id="KW-0418">Kinase</keyword>
<dbReference type="Pfam" id="PF08544">
    <property type="entry name" value="GHMP_kinases_C"/>
    <property type="match status" value="1"/>
</dbReference>
<evidence type="ECO:0000313" key="13">
    <source>
        <dbReference type="Proteomes" id="UP000051160"/>
    </source>
</evidence>
<dbReference type="GO" id="GO:0019287">
    <property type="term" value="P:isopentenyl diphosphate biosynthetic process, mevalonate pathway"/>
    <property type="evidence" value="ECO:0007669"/>
    <property type="project" value="UniProtKB-UniPathway"/>
</dbReference>
<gene>
    <name evidence="12" type="ORF">FD04_GL001014</name>
</gene>
<evidence type="ECO:0000256" key="7">
    <source>
        <dbReference type="ARBA" id="ARBA00022842"/>
    </source>
</evidence>
<evidence type="ECO:0000256" key="4">
    <source>
        <dbReference type="ARBA" id="ARBA00022741"/>
    </source>
</evidence>
<dbReference type="InterPro" id="IPR036554">
    <property type="entry name" value="GHMP_kinase_C_sf"/>
</dbReference>
<dbReference type="GO" id="GO:0004496">
    <property type="term" value="F:mevalonate kinase activity"/>
    <property type="evidence" value="ECO:0007669"/>
    <property type="project" value="InterPro"/>
</dbReference>
<dbReference type="PANTHER" id="PTHR43290:SF2">
    <property type="entry name" value="MEVALONATE KINASE"/>
    <property type="match status" value="1"/>
</dbReference>
<keyword evidence="13" id="KW-1185">Reference proteome</keyword>
<dbReference type="PRINTS" id="PR00959">
    <property type="entry name" value="MEVGALKINASE"/>
</dbReference>
<dbReference type="PATRIC" id="fig|1423776.4.peg.1023"/>
<dbReference type="GO" id="GO:0005524">
    <property type="term" value="F:ATP binding"/>
    <property type="evidence" value="ECO:0007669"/>
    <property type="project" value="UniProtKB-KW"/>
</dbReference>
<dbReference type="Gene3D" id="3.30.70.890">
    <property type="entry name" value="GHMP kinase, C-terminal domain"/>
    <property type="match status" value="1"/>
</dbReference>
<dbReference type="GO" id="GO:0005829">
    <property type="term" value="C:cytosol"/>
    <property type="evidence" value="ECO:0007669"/>
    <property type="project" value="TreeGrafter"/>
</dbReference>
<comment type="pathway">
    <text evidence="9">Isoprenoid biosynthesis; isopentenyl diphosphate biosynthesis via mevalonate pathway; isopentenyl diphosphate from (R)-mevalonate: step 1/3.</text>
</comment>
<keyword evidence="7" id="KW-0460">Magnesium</keyword>
<dbReference type="RefSeq" id="WP_056947838.1">
    <property type="nucleotide sequence ID" value="NZ_AZEE01000028.1"/>
</dbReference>
<keyword evidence="8" id="KW-0443">Lipid metabolism</keyword>
<dbReference type="AlphaFoldDB" id="A0A0R1LQ96"/>
<evidence type="ECO:0000256" key="1">
    <source>
        <dbReference type="ARBA" id="ARBA00022490"/>
    </source>
</evidence>
<dbReference type="SUPFAM" id="SSF55060">
    <property type="entry name" value="GHMP Kinase, C-terminal domain"/>
    <property type="match status" value="1"/>
</dbReference>
<keyword evidence="1" id="KW-0963">Cytoplasm</keyword>
<evidence type="ECO:0000259" key="11">
    <source>
        <dbReference type="Pfam" id="PF08544"/>
    </source>
</evidence>
<comment type="caution">
    <text evidence="12">The sequence shown here is derived from an EMBL/GenBank/DDBJ whole genome shotgun (WGS) entry which is preliminary data.</text>
</comment>
<evidence type="ECO:0000313" key="12">
    <source>
        <dbReference type="EMBL" id="KRK98037.1"/>
    </source>
</evidence>
<evidence type="ECO:0000256" key="8">
    <source>
        <dbReference type="ARBA" id="ARBA00023098"/>
    </source>
</evidence>
<dbReference type="NCBIfam" id="TIGR00549">
    <property type="entry name" value="mevalon_kin"/>
    <property type="match status" value="1"/>
</dbReference>
<accession>A0A0R1LQ96</accession>
<dbReference type="InterPro" id="IPR014721">
    <property type="entry name" value="Ribsml_uS5_D2-typ_fold_subgr"/>
</dbReference>
<dbReference type="Proteomes" id="UP000051160">
    <property type="component" value="Unassembled WGS sequence"/>
</dbReference>
<reference evidence="12 13" key="1">
    <citation type="journal article" date="2015" name="Genome Announc.">
        <title>Expanding the biotechnology potential of lactobacilli through comparative genomics of 213 strains and associated genera.</title>
        <authorList>
            <person name="Sun Z."/>
            <person name="Harris H.M."/>
            <person name="McCann A."/>
            <person name="Guo C."/>
            <person name="Argimon S."/>
            <person name="Zhang W."/>
            <person name="Yang X."/>
            <person name="Jeffery I.B."/>
            <person name="Cooney J.C."/>
            <person name="Kagawa T.F."/>
            <person name="Liu W."/>
            <person name="Song Y."/>
            <person name="Salvetti E."/>
            <person name="Wrobel A."/>
            <person name="Rasinkangas P."/>
            <person name="Parkhill J."/>
            <person name="Rea M.C."/>
            <person name="O'Sullivan O."/>
            <person name="Ritari J."/>
            <person name="Douillard F.P."/>
            <person name="Paul Ross R."/>
            <person name="Yang R."/>
            <person name="Briner A.E."/>
            <person name="Felis G.E."/>
            <person name="de Vos W.M."/>
            <person name="Barrangou R."/>
            <person name="Klaenhammer T.R."/>
            <person name="Caufield P.W."/>
            <person name="Cui Y."/>
            <person name="Zhang H."/>
            <person name="O'Toole P.W."/>
        </authorList>
    </citation>
    <scope>NUCLEOTIDE SEQUENCE [LARGE SCALE GENOMIC DNA]</scope>
    <source>
        <strain evidence="12 13">DSM 19909</strain>
    </source>
</reference>
<evidence type="ECO:0000256" key="2">
    <source>
        <dbReference type="ARBA" id="ARBA00022516"/>
    </source>
</evidence>
<keyword evidence="4" id="KW-0547">Nucleotide-binding</keyword>
<evidence type="ECO:0000256" key="9">
    <source>
        <dbReference type="ARBA" id="ARBA00029438"/>
    </source>
</evidence>
<dbReference type="UniPathway" id="UPA00057">
    <property type="reaction ID" value="UER00098"/>
</dbReference>
<keyword evidence="2" id="KW-0444">Lipid biosynthesis</keyword>
<dbReference type="InterPro" id="IPR006205">
    <property type="entry name" value="Mev_gal_kin"/>
</dbReference>
<dbReference type="EMBL" id="AZEE01000028">
    <property type="protein sequence ID" value="KRK98037.1"/>
    <property type="molecule type" value="Genomic_DNA"/>
</dbReference>
<evidence type="ECO:0000256" key="6">
    <source>
        <dbReference type="ARBA" id="ARBA00022840"/>
    </source>
</evidence>
<keyword evidence="6" id="KW-0067">ATP-binding</keyword>
<evidence type="ECO:0000256" key="5">
    <source>
        <dbReference type="ARBA" id="ARBA00022777"/>
    </source>
</evidence>
<dbReference type="Pfam" id="PF00288">
    <property type="entry name" value="GHMP_kinases_N"/>
    <property type="match status" value="1"/>
</dbReference>
<feature type="domain" description="GHMP kinase C-terminal" evidence="11">
    <location>
        <begin position="227"/>
        <end position="306"/>
    </location>
</feature>
<keyword evidence="3" id="KW-0808">Transferase</keyword>
<evidence type="ECO:0000259" key="10">
    <source>
        <dbReference type="Pfam" id="PF00288"/>
    </source>
</evidence>
<proteinExistence type="predicted"/>
<dbReference type="InterPro" id="IPR013750">
    <property type="entry name" value="GHMP_kinase_C_dom"/>
</dbReference>
<protein>
    <submittedName>
        <fullName evidence="12">Mevalonate kinase</fullName>
    </submittedName>
</protein>
<dbReference type="Gene3D" id="3.30.230.10">
    <property type="match status" value="1"/>
</dbReference>
<feature type="domain" description="GHMP kinase N-terminal" evidence="10">
    <location>
        <begin position="83"/>
        <end position="158"/>
    </location>
</feature>
<dbReference type="InterPro" id="IPR006204">
    <property type="entry name" value="GHMP_kinase_N_dom"/>
</dbReference>
<sequence length="321" mass="34171">MKGVLFLVVKASGTSHAKIILIGEHSVVYHQPAIALPLPAVRERVVITPTHDSQQRLMSRYFTGVRQVAPDTLQGINYLIDTLLTRFDLATQSFELVIESHLPAERGMGSSAATAVAIIRAVYGFAERSLNHAQLLEDANISERMIHGNPSGLDVATASADNPVWLVKGEQPAPMPFHLTGYLVIADTGVHGQTGEAVKKVAALRKSDPQLANQAIRTLGNLTVAARTALTTNQLSELGQIFDQAQANLVKLGVSHERLDLLIQVAKKNGALGAKLTGGGMGGCMICLAPTESSAAHIRQALAAAGATQSWVQPFISEENN</sequence>
<dbReference type="InterPro" id="IPR020568">
    <property type="entry name" value="Ribosomal_Su5_D2-typ_SF"/>
</dbReference>
<dbReference type="SUPFAM" id="SSF54211">
    <property type="entry name" value="Ribosomal protein S5 domain 2-like"/>
    <property type="match status" value="1"/>
</dbReference>
<name>A0A0R1LQ96_9LACO</name>
<dbReference type="PANTHER" id="PTHR43290">
    <property type="entry name" value="MEVALONATE KINASE"/>
    <property type="match status" value="1"/>
</dbReference>
<organism evidence="12 13">
    <name type="scientific">Secundilactobacillus odoratitofui DSM 19909 = JCM 15043</name>
    <dbReference type="NCBI Taxonomy" id="1423776"/>
    <lineage>
        <taxon>Bacteria</taxon>
        <taxon>Bacillati</taxon>
        <taxon>Bacillota</taxon>
        <taxon>Bacilli</taxon>
        <taxon>Lactobacillales</taxon>
        <taxon>Lactobacillaceae</taxon>
        <taxon>Secundilactobacillus</taxon>
    </lineage>
</organism>
<dbReference type="STRING" id="1423776.FD04_GL001014"/>
<evidence type="ECO:0000256" key="3">
    <source>
        <dbReference type="ARBA" id="ARBA00022679"/>
    </source>
</evidence>